<keyword evidence="3" id="KW-1185">Reference proteome</keyword>
<dbReference type="Proteomes" id="UP000215196">
    <property type="component" value="Chromosome 1"/>
</dbReference>
<protein>
    <submittedName>
        <fullName evidence="2">Uncharacterized conserved protein</fullName>
    </submittedName>
</protein>
<evidence type="ECO:0000259" key="1">
    <source>
        <dbReference type="Pfam" id="PF08818"/>
    </source>
</evidence>
<dbReference type="Pfam" id="PF08818">
    <property type="entry name" value="DUF1801"/>
    <property type="match status" value="1"/>
</dbReference>
<reference evidence="2 3" key="1">
    <citation type="submission" date="2017-06" db="EMBL/GenBank/DDBJ databases">
        <authorList>
            <consortium name="Pathogen Informatics"/>
        </authorList>
    </citation>
    <scope>NUCLEOTIDE SEQUENCE [LARGE SCALE GENOMIC DNA]</scope>
    <source>
        <strain evidence="2 3">NCTC13490</strain>
    </source>
</reference>
<feature type="domain" description="YdhG-like" evidence="1">
    <location>
        <begin position="19"/>
        <end position="135"/>
    </location>
</feature>
<dbReference type="KEGG" id="ctak:4412677_02005"/>
<gene>
    <name evidence="2" type="ORF">SAMEA4412677_02005</name>
</gene>
<dbReference type="Gene3D" id="3.90.1150.200">
    <property type="match status" value="1"/>
</dbReference>
<organism evidence="2 3">
    <name type="scientific">Chryseobacterium taklimakanense</name>
    <dbReference type="NCBI Taxonomy" id="536441"/>
    <lineage>
        <taxon>Bacteria</taxon>
        <taxon>Pseudomonadati</taxon>
        <taxon>Bacteroidota</taxon>
        <taxon>Flavobacteriia</taxon>
        <taxon>Flavobacteriales</taxon>
        <taxon>Weeksellaceae</taxon>
        <taxon>Chryseobacterium group</taxon>
        <taxon>Chryseobacterium</taxon>
    </lineage>
</organism>
<dbReference type="EMBL" id="LT906465">
    <property type="protein sequence ID" value="SNV48901.1"/>
    <property type="molecule type" value="Genomic_DNA"/>
</dbReference>
<dbReference type="InterPro" id="IPR014922">
    <property type="entry name" value="YdhG-like"/>
</dbReference>
<evidence type="ECO:0000313" key="2">
    <source>
        <dbReference type="EMBL" id="SNV48901.1"/>
    </source>
</evidence>
<dbReference type="SUPFAM" id="SSF159888">
    <property type="entry name" value="YdhG-like"/>
    <property type="match status" value="1"/>
</dbReference>
<proteinExistence type="predicted"/>
<dbReference type="RefSeq" id="WP_095072901.1">
    <property type="nucleotide sequence ID" value="NZ_LT906465.1"/>
</dbReference>
<sequence length="155" mass="17933">MKTEAENVKDYLEKVPEERREAIKKLYQTISQNLPEGFAEGISNGMMGWVVPLDIYPAGYHCTPGKPLPFLGMASQKNSINLYHMGIYAKPELHDWFVAEFPKHSKKKLDMGKSCIRFKKPEDIPYELIGELAKKMTSEEWVNLYESQYKSKLKK</sequence>
<evidence type="ECO:0000313" key="3">
    <source>
        <dbReference type="Proteomes" id="UP000215196"/>
    </source>
</evidence>
<accession>A0A239XPQ8</accession>
<dbReference type="AlphaFoldDB" id="A0A239XPQ8"/>
<name>A0A239XPQ8_9FLAO</name>